<keyword evidence="2" id="KW-0472">Membrane</keyword>
<accession>A0A7D5EZR1</accession>
<name>A0A7D5EZR1_9MICO</name>
<keyword evidence="2" id="KW-1133">Transmembrane helix</keyword>
<feature type="transmembrane region" description="Helical" evidence="2">
    <location>
        <begin position="101"/>
        <end position="121"/>
    </location>
</feature>
<evidence type="ECO:0000313" key="4">
    <source>
        <dbReference type="Proteomes" id="UP000509638"/>
    </source>
</evidence>
<evidence type="ECO:0000256" key="1">
    <source>
        <dbReference type="SAM" id="MobiDB-lite"/>
    </source>
</evidence>
<dbReference type="AlphaFoldDB" id="A0A7D5EZR1"/>
<sequence>MSTPPALSGSWLVRTLDSAAFAQAFAQAALAAVFTEHLIERTAGRIAYITIIAGLCVFGAAILLVRRREFALVRLAPTTLVVFLGWALASVTWTTDTGGTVGGWLGLLAVAFLAVVIGNTRDTLQTVRALADVFRLLLVVSLALELLSGVFLDMPFTFLGIEGDIASFGPVQGIFGTRNALGFIAVLALITFYVEWRTVSVRPGLSLFSAALAALLAAFSDSPTVLVLAVATAIATAALGAVRRAPRAIRRSVQLGLGVTVVVGAMAGYLLRERIIAWIGAGTDFSIRSELWAQVASFVRFEPVRGWGWFGPWSRTDFPFNAINYALTDRHASALSAYVDVVLQLGWVGLLIFIVFAGLALGRAWLVASERRSILYAWTPLILVTLLVDSLFESFTLHGYGWLMLVLCALRAGQSKSWRERITDSSRTPDAGGGGLDDTTTGTHRIAR</sequence>
<feature type="transmembrane region" description="Helical" evidence="2">
    <location>
        <begin position="47"/>
        <end position="65"/>
    </location>
</feature>
<dbReference type="PANTHER" id="PTHR37422:SF13">
    <property type="entry name" value="LIPOPOLYSACCHARIDE BIOSYNTHESIS PROTEIN PA4999-RELATED"/>
    <property type="match status" value="1"/>
</dbReference>
<dbReference type="PANTHER" id="PTHR37422">
    <property type="entry name" value="TEICHURONIC ACID BIOSYNTHESIS PROTEIN TUAE"/>
    <property type="match status" value="1"/>
</dbReference>
<keyword evidence="3" id="KW-0436">Ligase</keyword>
<dbReference type="GO" id="GO:0016874">
    <property type="term" value="F:ligase activity"/>
    <property type="evidence" value="ECO:0007669"/>
    <property type="project" value="UniProtKB-KW"/>
</dbReference>
<dbReference type="EMBL" id="CP058316">
    <property type="protein sequence ID" value="QLD12568.1"/>
    <property type="molecule type" value="Genomic_DNA"/>
</dbReference>
<proteinExistence type="predicted"/>
<evidence type="ECO:0000313" key="3">
    <source>
        <dbReference type="EMBL" id="QLD12568.1"/>
    </source>
</evidence>
<feature type="transmembrane region" description="Helical" evidence="2">
    <location>
        <begin position="72"/>
        <end position="89"/>
    </location>
</feature>
<feature type="compositionally biased region" description="Low complexity" evidence="1">
    <location>
        <begin position="437"/>
        <end position="448"/>
    </location>
</feature>
<organism evidence="3 4">
    <name type="scientific">Microbacterium oleivorans</name>
    <dbReference type="NCBI Taxonomy" id="273677"/>
    <lineage>
        <taxon>Bacteria</taxon>
        <taxon>Bacillati</taxon>
        <taxon>Actinomycetota</taxon>
        <taxon>Actinomycetes</taxon>
        <taxon>Micrococcales</taxon>
        <taxon>Microbacteriaceae</taxon>
        <taxon>Microbacterium</taxon>
    </lineage>
</organism>
<feature type="transmembrane region" description="Helical" evidence="2">
    <location>
        <begin position="373"/>
        <end position="391"/>
    </location>
</feature>
<feature type="region of interest" description="Disordered" evidence="1">
    <location>
        <begin position="420"/>
        <end position="448"/>
    </location>
</feature>
<dbReference type="Proteomes" id="UP000509638">
    <property type="component" value="Chromosome"/>
</dbReference>
<evidence type="ECO:0000256" key="2">
    <source>
        <dbReference type="SAM" id="Phobius"/>
    </source>
</evidence>
<keyword evidence="2" id="KW-0812">Transmembrane</keyword>
<feature type="transmembrane region" description="Helical" evidence="2">
    <location>
        <begin position="133"/>
        <end position="152"/>
    </location>
</feature>
<feature type="transmembrane region" description="Helical" evidence="2">
    <location>
        <begin position="225"/>
        <end position="242"/>
    </location>
</feature>
<reference evidence="3 4" key="1">
    <citation type="submission" date="2020-06" db="EMBL/GenBank/DDBJ databases">
        <authorList>
            <person name="Jo H."/>
        </authorList>
    </citation>
    <scope>NUCLEOTIDE SEQUENCE [LARGE SCALE GENOMIC DNA]</scope>
    <source>
        <strain evidence="3 4">I46</strain>
    </source>
</reference>
<dbReference type="RefSeq" id="WP_178013433.1">
    <property type="nucleotide sequence ID" value="NZ_CP058316.1"/>
</dbReference>
<gene>
    <name evidence="3" type="ORF">HW566_12790</name>
</gene>
<protein>
    <submittedName>
        <fullName evidence="3">O-antigen ligase family protein</fullName>
    </submittedName>
</protein>
<feature type="transmembrane region" description="Helical" evidence="2">
    <location>
        <begin position="254"/>
        <end position="271"/>
    </location>
</feature>
<feature type="transmembrane region" description="Helical" evidence="2">
    <location>
        <begin position="341"/>
        <end position="361"/>
    </location>
</feature>
<dbReference type="InterPro" id="IPR051533">
    <property type="entry name" value="WaaL-like"/>
</dbReference>
<feature type="transmembrane region" description="Helical" evidence="2">
    <location>
        <begin position="172"/>
        <end position="194"/>
    </location>
</feature>
<feature type="transmembrane region" description="Helical" evidence="2">
    <location>
        <begin position="201"/>
        <end position="219"/>
    </location>
</feature>